<comment type="caution">
    <text evidence="3">The sequence shown here is derived from an EMBL/GenBank/DDBJ whole genome shotgun (WGS) entry which is preliminary data.</text>
</comment>
<feature type="coiled-coil region" evidence="1">
    <location>
        <begin position="162"/>
        <end position="203"/>
    </location>
</feature>
<keyword evidence="1" id="KW-0175">Coiled coil</keyword>
<gene>
    <name evidence="3" type="ORF">ECRASSUSDP1_LOCUS19638</name>
</gene>
<dbReference type="AlphaFoldDB" id="A0AAD1XSV5"/>
<feature type="compositionally biased region" description="Polar residues" evidence="2">
    <location>
        <begin position="41"/>
        <end position="51"/>
    </location>
</feature>
<sequence>MESITDENYGGSPRHNFVSSPKSRLATKSSGRKRKAEYRDSSMQTVSNEGGNKSKGAKNYSRHEILQMDEMEKDNLMDELSLSNSLLREKILELNELILKYILTKDSKSGANKPVGPSSFAKGEFKKFDSSVHQCLKQMTQVHEGVDHLKHQMDNAYEIEKINELESELKYKMSKIQEMLIENQVLKNAIKKANSEIQDVNLDGEYDFRRAQLANEFREVKAEWRETYYSKIDKQKHCIQIHSDAVDHSKKVRKMADLILEYKNLSDKQRKEATLEEGDFVIEKETLDKMGIEVDKANQKRLREEKNYEDTILLQAQKIQDKEYKNKLLELRVREKDKELRLCELKSKEYKKQIRHNTLKPMPKDSGPTLEALISPRYEPFAGAKMRYQQARNYFSPKKKKIVKKNIEKEDEVVPIKPIIEEVVVHKNYIRQNIEKLKAKKKNMKKVGQLMVDSEQFNAMLKSFENNVPKKPKRNRSHKKSILTNSQNKSTRRRSQKARVPKIDPNNTDYTRNRSKLQISKTQVKH</sequence>
<evidence type="ECO:0000313" key="4">
    <source>
        <dbReference type="Proteomes" id="UP001295684"/>
    </source>
</evidence>
<dbReference type="EMBL" id="CAMPGE010019949">
    <property type="protein sequence ID" value="CAI2378243.1"/>
    <property type="molecule type" value="Genomic_DNA"/>
</dbReference>
<evidence type="ECO:0000256" key="2">
    <source>
        <dbReference type="SAM" id="MobiDB-lite"/>
    </source>
</evidence>
<evidence type="ECO:0000313" key="3">
    <source>
        <dbReference type="EMBL" id="CAI2378243.1"/>
    </source>
</evidence>
<feature type="compositionally biased region" description="Polar residues" evidence="2">
    <location>
        <begin position="17"/>
        <end position="29"/>
    </location>
</feature>
<feature type="compositionally biased region" description="Polar residues" evidence="2">
    <location>
        <begin position="505"/>
        <end position="526"/>
    </location>
</feature>
<feature type="region of interest" description="Disordered" evidence="2">
    <location>
        <begin position="464"/>
        <end position="526"/>
    </location>
</feature>
<name>A0AAD1XSV5_EUPCR</name>
<protein>
    <submittedName>
        <fullName evidence="3">Uncharacterized protein</fullName>
    </submittedName>
</protein>
<organism evidence="3 4">
    <name type="scientific">Euplotes crassus</name>
    <dbReference type="NCBI Taxonomy" id="5936"/>
    <lineage>
        <taxon>Eukaryota</taxon>
        <taxon>Sar</taxon>
        <taxon>Alveolata</taxon>
        <taxon>Ciliophora</taxon>
        <taxon>Intramacronucleata</taxon>
        <taxon>Spirotrichea</taxon>
        <taxon>Hypotrichia</taxon>
        <taxon>Euplotida</taxon>
        <taxon>Euplotidae</taxon>
        <taxon>Moneuplotes</taxon>
    </lineage>
</organism>
<feature type="region of interest" description="Disordered" evidence="2">
    <location>
        <begin position="1"/>
        <end position="60"/>
    </location>
</feature>
<keyword evidence="4" id="KW-1185">Reference proteome</keyword>
<reference evidence="3" key="1">
    <citation type="submission" date="2023-07" db="EMBL/GenBank/DDBJ databases">
        <authorList>
            <consortium name="AG Swart"/>
            <person name="Singh M."/>
            <person name="Singh A."/>
            <person name="Seah K."/>
            <person name="Emmerich C."/>
        </authorList>
    </citation>
    <scope>NUCLEOTIDE SEQUENCE</scope>
    <source>
        <strain evidence="3">DP1</strain>
    </source>
</reference>
<proteinExistence type="predicted"/>
<dbReference type="Proteomes" id="UP001295684">
    <property type="component" value="Unassembled WGS sequence"/>
</dbReference>
<feature type="compositionally biased region" description="Basic residues" evidence="2">
    <location>
        <begin position="490"/>
        <end position="500"/>
    </location>
</feature>
<evidence type="ECO:0000256" key="1">
    <source>
        <dbReference type="SAM" id="Coils"/>
    </source>
</evidence>
<accession>A0AAD1XSV5</accession>
<feature type="compositionally biased region" description="Basic residues" evidence="2">
    <location>
        <begin position="470"/>
        <end position="481"/>
    </location>
</feature>